<proteinExistence type="predicted"/>
<reference evidence="1" key="1">
    <citation type="submission" date="2022-03" db="EMBL/GenBank/DDBJ databases">
        <authorList>
            <person name="Brunel B."/>
        </authorList>
    </citation>
    <scope>NUCLEOTIDE SEQUENCE</scope>
    <source>
        <strain evidence="1">STM4922sample</strain>
    </source>
</reference>
<evidence type="ECO:0000313" key="1">
    <source>
        <dbReference type="EMBL" id="CAH2401328.1"/>
    </source>
</evidence>
<dbReference type="EMBL" id="CAKXZS010000023">
    <property type="protein sequence ID" value="CAH2401328.1"/>
    <property type="molecule type" value="Genomic_DNA"/>
</dbReference>
<organism evidence="1 2">
    <name type="scientific">Mesorhizobium ventifaucium</name>
    <dbReference type="NCBI Taxonomy" id="666020"/>
    <lineage>
        <taxon>Bacteria</taxon>
        <taxon>Pseudomonadati</taxon>
        <taxon>Pseudomonadota</taxon>
        <taxon>Alphaproteobacteria</taxon>
        <taxon>Hyphomicrobiales</taxon>
        <taxon>Phyllobacteriaceae</taxon>
        <taxon>Mesorhizobium</taxon>
    </lineage>
</organism>
<comment type="caution">
    <text evidence="1">The sequence shown here is derived from an EMBL/GenBank/DDBJ whole genome shotgun (WGS) entry which is preliminary data.</text>
</comment>
<accession>A0ABM9DYP0</accession>
<dbReference type="Proteomes" id="UP001152604">
    <property type="component" value="Unassembled WGS sequence"/>
</dbReference>
<sequence>MPFTGIADPEQLSILRQALDEYCLTCGISDEQGRDAAAWLVMLLFRNGANSLEELKGRADRRTSPSLGVTDLPCCGALADRRFR</sequence>
<keyword evidence="2" id="KW-1185">Reference proteome</keyword>
<protein>
    <submittedName>
        <fullName evidence="1">Uncharacterized protein</fullName>
    </submittedName>
</protein>
<evidence type="ECO:0000313" key="2">
    <source>
        <dbReference type="Proteomes" id="UP001152604"/>
    </source>
</evidence>
<gene>
    <name evidence="1" type="ORF">MES4922_30009</name>
</gene>
<name>A0ABM9DYP0_9HYPH</name>